<comment type="similarity">
    <text evidence="1">Belongs to the AB hydrolase superfamily.</text>
</comment>
<dbReference type="InterPro" id="IPR050261">
    <property type="entry name" value="FrsA_esterase"/>
</dbReference>
<evidence type="ECO:0000259" key="2">
    <source>
        <dbReference type="Pfam" id="PF12146"/>
    </source>
</evidence>
<dbReference type="EMBL" id="RZYA01000009">
    <property type="protein sequence ID" value="RVU22991.1"/>
    <property type="molecule type" value="Genomic_DNA"/>
</dbReference>
<comment type="caution">
    <text evidence="3">The sequence shown here is derived from an EMBL/GenBank/DDBJ whole genome shotgun (WGS) entry which is preliminary data.</text>
</comment>
<keyword evidence="3" id="KW-0378">Hydrolase</keyword>
<dbReference type="PANTHER" id="PTHR22946:SF12">
    <property type="entry name" value="CONIDIAL PIGMENT BIOSYNTHESIS PROTEIN AYG1 (AFU_ORTHOLOGUE AFUA_2G17550)"/>
    <property type="match status" value="1"/>
</dbReference>
<dbReference type="InterPro" id="IPR029058">
    <property type="entry name" value="AB_hydrolase_fold"/>
</dbReference>
<evidence type="ECO:0000256" key="1">
    <source>
        <dbReference type="ARBA" id="ARBA00008645"/>
    </source>
</evidence>
<dbReference type="Gene3D" id="3.40.50.1820">
    <property type="entry name" value="alpha/beta hydrolase"/>
    <property type="match status" value="1"/>
</dbReference>
<reference evidence="3 4" key="1">
    <citation type="submission" date="2019-01" db="EMBL/GenBank/DDBJ databases">
        <title>Genome sequences of Streptomyces and Rhizobium isolates collected from root and soil.</title>
        <authorList>
            <person name="Chhettri S."/>
            <person name="Sevigny J.L."/>
            <person name="Sen A."/>
            <person name="Ennis N."/>
            <person name="Tisa L."/>
        </authorList>
    </citation>
    <scope>NUCLEOTIDE SEQUENCE [LARGE SCALE GENOMIC DNA]</scope>
    <source>
        <strain evidence="3 4">San01</strain>
    </source>
</reference>
<protein>
    <submittedName>
        <fullName evidence="3">Dipeptidyl aminopeptidase</fullName>
    </submittedName>
</protein>
<keyword evidence="3" id="KW-0031">Aminopeptidase</keyword>
<keyword evidence="3" id="KW-0645">Protease</keyword>
<dbReference type="Pfam" id="PF12146">
    <property type="entry name" value="Hydrolase_4"/>
    <property type="match status" value="1"/>
</dbReference>
<dbReference type="AlphaFoldDB" id="A0A3S3UFE6"/>
<dbReference type="InterPro" id="IPR022742">
    <property type="entry name" value="Hydrolase_4"/>
</dbReference>
<feature type="domain" description="Serine aminopeptidase S33" evidence="2">
    <location>
        <begin position="120"/>
        <end position="228"/>
    </location>
</feature>
<dbReference type="SUPFAM" id="SSF53474">
    <property type="entry name" value="alpha/beta-Hydrolases"/>
    <property type="match status" value="1"/>
</dbReference>
<name>A0A3S3UFE6_9ACTN</name>
<evidence type="ECO:0000313" key="3">
    <source>
        <dbReference type="EMBL" id="RVU22991.1"/>
    </source>
</evidence>
<dbReference type="PANTHER" id="PTHR22946">
    <property type="entry name" value="DIENELACTONE HYDROLASE DOMAIN-CONTAINING PROTEIN-RELATED"/>
    <property type="match status" value="1"/>
</dbReference>
<dbReference type="OrthoDB" id="9765647at2"/>
<evidence type="ECO:0000313" key="4">
    <source>
        <dbReference type="Proteomes" id="UP000283128"/>
    </source>
</evidence>
<sequence>MLDCGMDYADVLALRSLTDAGVPWDEAAERLAAAGRERGEAAWSAGHLVTAHAAFRSAAADLLFAQMAFNHDEPRKAELYRRFTDAVASAGALADPVWEHVSLPFDHGRLFGWLVRPTGPARGTVIVFGGQSGWGAAYLRAADALSARGLAAFLVEGPGQGQSRIEGGLRLDVDVRAAYSAFVGHVLADPSLGGRVGLWGNSMGGLYAGTTAAADRRVSAVCVNGAPARPRVLGFRTFDEQAAAMLGTTDTAAVEVNFERLALRPDDRISGPVLVLHGGRDPIVTLHDQRPFLDAALGAATLRVWDDGEHTVYNHADERTAYVADWFADHLGGEGE</sequence>
<dbReference type="GO" id="GO:0004177">
    <property type="term" value="F:aminopeptidase activity"/>
    <property type="evidence" value="ECO:0007669"/>
    <property type="project" value="UniProtKB-KW"/>
</dbReference>
<proteinExistence type="inferred from homology"/>
<gene>
    <name evidence="3" type="ORF">EOT10_21065</name>
</gene>
<accession>A0A3S3UFE6</accession>
<organism evidence="3 4">
    <name type="scientific">Streptomyces antnestii</name>
    <dbReference type="NCBI Taxonomy" id="2494256"/>
    <lineage>
        <taxon>Bacteria</taxon>
        <taxon>Bacillati</taxon>
        <taxon>Actinomycetota</taxon>
        <taxon>Actinomycetes</taxon>
        <taxon>Kitasatosporales</taxon>
        <taxon>Streptomycetaceae</taxon>
        <taxon>Streptomyces</taxon>
    </lineage>
</organism>
<keyword evidence="4" id="KW-1185">Reference proteome</keyword>
<dbReference type="Proteomes" id="UP000283128">
    <property type="component" value="Unassembled WGS sequence"/>
</dbReference>